<comment type="caution">
    <text evidence="2">The sequence shown here is derived from an EMBL/GenBank/DDBJ whole genome shotgun (WGS) entry which is preliminary data.</text>
</comment>
<name>A0A0G0KNI8_9BACT</name>
<organism evidence="2 3">
    <name type="scientific">Candidatus Daviesbacteria bacterium GW2011_GWF2_38_6</name>
    <dbReference type="NCBI Taxonomy" id="1618432"/>
    <lineage>
        <taxon>Bacteria</taxon>
        <taxon>Candidatus Daviesiibacteriota</taxon>
    </lineage>
</organism>
<reference evidence="2 3" key="1">
    <citation type="journal article" date="2015" name="Nature">
        <title>rRNA introns, odd ribosomes, and small enigmatic genomes across a large radiation of phyla.</title>
        <authorList>
            <person name="Brown C.T."/>
            <person name="Hug L.A."/>
            <person name="Thomas B.C."/>
            <person name="Sharon I."/>
            <person name="Castelle C.J."/>
            <person name="Singh A."/>
            <person name="Wilkins M.J."/>
            <person name="Williams K.H."/>
            <person name="Banfield J.F."/>
        </authorList>
    </citation>
    <scope>NUCLEOTIDE SEQUENCE [LARGE SCALE GENOMIC DNA]</scope>
</reference>
<evidence type="ECO:0000313" key="2">
    <source>
        <dbReference type="EMBL" id="KKQ77055.1"/>
    </source>
</evidence>
<keyword evidence="1" id="KW-0175">Coiled coil</keyword>
<evidence type="ECO:0000256" key="1">
    <source>
        <dbReference type="SAM" id="Coils"/>
    </source>
</evidence>
<accession>A0A0G0KNI8</accession>
<proteinExistence type="predicted"/>
<dbReference type="Proteomes" id="UP000034324">
    <property type="component" value="Unassembled WGS sequence"/>
</dbReference>
<sequence>MATNLGGIIFNARPNTVSEIDFKNSQIENLQASLACLNNSLIHLQQHISAKDGQINKLREENKERSKVREDHTWSLLGLFGKVTKVGG</sequence>
<gene>
    <name evidence="2" type="ORF">US99_C0050G0004</name>
</gene>
<dbReference type="EMBL" id="LBVC01000050">
    <property type="protein sequence ID" value="KKQ77055.1"/>
    <property type="molecule type" value="Genomic_DNA"/>
</dbReference>
<dbReference type="AlphaFoldDB" id="A0A0G0KNI8"/>
<protein>
    <submittedName>
        <fullName evidence="2">Uncharacterized protein</fullName>
    </submittedName>
</protein>
<evidence type="ECO:0000313" key="3">
    <source>
        <dbReference type="Proteomes" id="UP000034324"/>
    </source>
</evidence>
<feature type="coiled-coil region" evidence="1">
    <location>
        <begin position="20"/>
        <end position="47"/>
    </location>
</feature>